<evidence type="ECO:0000313" key="2">
    <source>
        <dbReference type="EMBL" id="QNR95662.1"/>
    </source>
</evidence>
<protein>
    <submittedName>
        <fullName evidence="2">Uncharacterized protein</fullName>
    </submittedName>
</protein>
<name>A0ABX6TPX0_STRLI</name>
<evidence type="ECO:0000256" key="1">
    <source>
        <dbReference type="SAM" id="MobiDB-lite"/>
    </source>
</evidence>
<gene>
    <name evidence="2" type="ORF">SLIV_32582</name>
</gene>
<reference evidence="3" key="1">
    <citation type="submission" date="2014-08" db="EMBL/GenBank/DDBJ databases">
        <title>Complete genome sequence of Streptomyces lividans TK24.</title>
        <authorList>
            <consortium name="StrepSynth"/>
            <person name="Ruckert C."/>
            <person name="Fridjonson O.H."/>
            <person name="Lambert C."/>
            <person name="van Wezel G.P."/>
            <person name="Bernaerts K."/>
            <person name="Anne J."/>
            <person name="Economou A."/>
            <person name="Kalinowski J."/>
        </authorList>
    </citation>
    <scope>NUCLEOTIDE SEQUENCE [LARGE SCALE GENOMIC DNA]</scope>
    <source>
        <strain evidence="3">TK24</strain>
    </source>
</reference>
<keyword evidence="3" id="KW-1185">Reference proteome</keyword>
<dbReference type="EMBL" id="CP009124">
    <property type="protein sequence ID" value="QNR95662.1"/>
    <property type="molecule type" value="Genomic_DNA"/>
</dbReference>
<evidence type="ECO:0000313" key="3">
    <source>
        <dbReference type="Proteomes" id="UP000028682"/>
    </source>
</evidence>
<dbReference type="Proteomes" id="UP000028682">
    <property type="component" value="Chromosome"/>
</dbReference>
<sequence length="71" mass="7491">MVARGTVGSVPGVWERASGGEDHRAGTSVVMPERVRATTRSYVHPVGTRTRRTRPSHPAPRPGAAPPPTAP</sequence>
<organism evidence="2 3">
    <name type="scientific">Streptomyces lividans TK24</name>
    <dbReference type="NCBI Taxonomy" id="457428"/>
    <lineage>
        <taxon>Bacteria</taxon>
        <taxon>Bacillati</taxon>
        <taxon>Actinomycetota</taxon>
        <taxon>Actinomycetes</taxon>
        <taxon>Kitasatosporales</taxon>
        <taxon>Streptomycetaceae</taxon>
        <taxon>Streptomyces</taxon>
    </lineage>
</organism>
<accession>A0ABX6TPX0</accession>
<proteinExistence type="predicted"/>
<feature type="region of interest" description="Disordered" evidence="1">
    <location>
        <begin position="1"/>
        <end position="71"/>
    </location>
</feature>
<feature type="compositionally biased region" description="Pro residues" evidence="1">
    <location>
        <begin position="57"/>
        <end position="71"/>
    </location>
</feature>